<dbReference type="SMART" id="SM00116">
    <property type="entry name" value="CBS"/>
    <property type="match status" value="2"/>
</dbReference>
<dbReference type="AlphaFoldDB" id="A0A7G9R0F9"/>
<dbReference type="Pfam" id="PF10335">
    <property type="entry name" value="DUF294_C"/>
    <property type="match status" value="1"/>
</dbReference>
<feature type="domain" description="CBS" evidence="4">
    <location>
        <begin position="161"/>
        <end position="218"/>
    </location>
</feature>
<accession>A0A7G9R0F9</accession>
<dbReference type="KEGG" id="pei:H9L10_12700"/>
<protein>
    <submittedName>
        <fullName evidence="5">Cyclic nucleotide-binding/CBS domain-containing protein</fullName>
    </submittedName>
</protein>
<dbReference type="InterPro" id="IPR018821">
    <property type="entry name" value="DUF294_put_nucleoTrafse_sb-bd"/>
</dbReference>
<dbReference type="CDD" id="cd00038">
    <property type="entry name" value="CAP_ED"/>
    <property type="match status" value="1"/>
</dbReference>
<dbReference type="Pfam" id="PF00571">
    <property type="entry name" value="CBS"/>
    <property type="match status" value="2"/>
</dbReference>
<name>A0A7G9R0F9_9MICO</name>
<evidence type="ECO:0000259" key="3">
    <source>
        <dbReference type="PROSITE" id="PS50042"/>
    </source>
</evidence>
<dbReference type="InterPro" id="IPR046342">
    <property type="entry name" value="CBS_dom_sf"/>
</dbReference>
<dbReference type="Proteomes" id="UP000515976">
    <property type="component" value="Chromosome"/>
</dbReference>
<dbReference type="SUPFAM" id="SSF54631">
    <property type="entry name" value="CBS-domain pair"/>
    <property type="match status" value="1"/>
</dbReference>
<sequence length="623" mass="67492">MALEVELAEVRDFLAQHEPFAGLPAPVLEDLPARMSMRYVRRGAPVIARGEDNHHLVLLRSGAADVHDAQGTLVDRGEAGTSFGSITLTQGNPSTFAVTAIEDCLLLLLPAEDFHALCRAHPDFAAFFDAQRRHRMQGAVAALQLSASGTAILKTTVRELVAREPVSVPSATSIREAARVMAEQRVSSVLVMERGRVAGILTDRDLRTRVVAGGVDASAPVAQVMTADPVTTSVESLAFEALLTMTSRHIHHLPLVDAEGRAAGVVTTTDLLRLEEANPVYLAGDIVKQPDVEGVARSASRLPRVVQGLVEQDASADDIGRVATAVGDAVERRVIALAEAELGPPPVPYCWVALGSRARLEQALASDQDTALLVDDALDEDGQAWFEALAERVTEGLVRCGYPRCRGEVMATNPRWRKPVAAWEREFSSWLSAPTPEAVLHSSIFFDMRAVHGQEELLVRLRRHVLRATPGAQTFLAHLARHAGAHEPPLGFFRGFVLEKAGEHRDTLDIKRGGILPVVELARVHALAVGSAAVNTRARLAAAAEGGALSAELAEDLRDAFEFIGYVRLRHQSEQVRAGQVSDNFVAPDSLSSFEKRHLREAFAIVRFAQQALGRRYLTQFVS</sequence>
<dbReference type="InterPro" id="IPR014710">
    <property type="entry name" value="RmlC-like_jellyroll"/>
</dbReference>
<reference evidence="5 6" key="1">
    <citation type="submission" date="2020-08" db="EMBL/GenBank/DDBJ databases">
        <title>Genome sequence of Phycicoccus endophyticus JCM 31784T.</title>
        <authorList>
            <person name="Hyun D.-W."/>
            <person name="Bae J.-W."/>
        </authorList>
    </citation>
    <scope>NUCLEOTIDE SEQUENCE [LARGE SCALE GENOMIC DNA]</scope>
    <source>
        <strain evidence="5 6">JCM 31784</strain>
    </source>
</reference>
<dbReference type="InterPro" id="IPR000644">
    <property type="entry name" value="CBS_dom"/>
</dbReference>
<dbReference type="Pfam" id="PF03445">
    <property type="entry name" value="DUF294"/>
    <property type="match status" value="1"/>
</dbReference>
<keyword evidence="1 2" id="KW-0129">CBS domain</keyword>
<evidence type="ECO:0000313" key="5">
    <source>
        <dbReference type="EMBL" id="QNN49084.1"/>
    </source>
</evidence>
<dbReference type="GO" id="GO:0008773">
    <property type="term" value="F:[protein-PII] uridylyltransferase activity"/>
    <property type="evidence" value="ECO:0007669"/>
    <property type="project" value="InterPro"/>
</dbReference>
<dbReference type="InterPro" id="IPR018490">
    <property type="entry name" value="cNMP-bd_dom_sf"/>
</dbReference>
<dbReference type="Gene3D" id="2.60.120.10">
    <property type="entry name" value="Jelly Rolls"/>
    <property type="match status" value="1"/>
</dbReference>
<dbReference type="EMBL" id="CP060712">
    <property type="protein sequence ID" value="QNN49084.1"/>
    <property type="molecule type" value="Genomic_DNA"/>
</dbReference>
<dbReference type="PANTHER" id="PTHR43080">
    <property type="entry name" value="CBS DOMAIN-CONTAINING PROTEIN CBSX3, MITOCHONDRIAL"/>
    <property type="match status" value="1"/>
</dbReference>
<dbReference type="CDD" id="cd05401">
    <property type="entry name" value="NT_GlnE_GlnD_like"/>
    <property type="match status" value="1"/>
</dbReference>
<evidence type="ECO:0000256" key="2">
    <source>
        <dbReference type="PROSITE-ProRule" id="PRU00703"/>
    </source>
</evidence>
<evidence type="ECO:0000313" key="6">
    <source>
        <dbReference type="Proteomes" id="UP000515976"/>
    </source>
</evidence>
<organism evidence="5 6">
    <name type="scientific">Phycicoccus endophyticus</name>
    <dbReference type="NCBI Taxonomy" id="1690220"/>
    <lineage>
        <taxon>Bacteria</taxon>
        <taxon>Bacillati</taxon>
        <taxon>Actinomycetota</taxon>
        <taxon>Actinomycetes</taxon>
        <taxon>Micrococcales</taxon>
        <taxon>Intrasporangiaceae</taxon>
        <taxon>Phycicoccus</taxon>
    </lineage>
</organism>
<gene>
    <name evidence="5" type="ORF">H9L10_12700</name>
</gene>
<dbReference type="PROSITE" id="PS51371">
    <property type="entry name" value="CBS"/>
    <property type="match status" value="2"/>
</dbReference>
<dbReference type="CDD" id="cd04587">
    <property type="entry name" value="CBS_pair_CAP-ED_NT_Pol-beta-like_DUF294_assoc"/>
    <property type="match status" value="1"/>
</dbReference>
<evidence type="ECO:0000256" key="1">
    <source>
        <dbReference type="ARBA" id="ARBA00023122"/>
    </source>
</evidence>
<evidence type="ECO:0000259" key="4">
    <source>
        <dbReference type="PROSITE" id="PS51371"/>
    </source>
</evidence>
<dbReference type="InterPro" id="IPR000595">
    <property type="entry name" value="cNMP-bd_dom"/>
</dbReference>
<dbReference type="SUPFAM" id="SSF51206">
    <property type="entry name" value="cAMP-binding domain-like"/>
    <property type="match status" value="1"/>
</dbReference>
<dbReference type="Pfam" id="PF00027">
    <property type="entry name" value="cNMP_binding"/>
    <property type="match status" value="1"/>
</dbReference>
<dbReference type="RefSeq" id="WP_166102879.1">
    <property type="nucleotide sequence ID" value="NZ_BMMY01000006.1"/>
</dbReference>
<keyword evidence="6" id="KW-1185">Reference proteome</keyword>
<dbReference type="PANTHER" id="PTHR43080:SF2">
    <property type="entry name" value="CBS DOMAIN-CONTAINING PROTEIN"/>
    <property type="match status" value="1"/>
</dbReference>
<dbReference type="InterPro" id="IPR051257">
    <property type="entry name" value="Diverse_CBS-Domain"/>
</dbReference>
<proteinExistence type="predicted"/>
<dbReference type="PROSITE" id="PS50042">
    <property type="entry name" value="CNMP_BINDING_3"/>
    <property type="match status" value="1"/>
</dbReference>
<dbReference type="InterPro" id="IPR005105">
    <property type="entry name" value="GlnD_Uridyltrans_N"/>
</dbReference>
<feature type="domain" description="CBS" evidence="4">
    <location>
        <begin position="225"/>
        <end position="282"/>
    </location>
</feature>
<dbReference type="Gene3D" id="3.10.580.10">
    <property type="entry name" value="CBS-domain"/>
    <property type="match status" value="1"/>
</dbReference>
<feature type="domain" description="Cyclic nucleotide-binding" evidence="3">
    <location>
        <begin position="19"/>
        <end position="117"/>
    </location>
</feature>
<dbReference type="SMART" id="SM00100">
    <property type="entry name" value="cNMP"/>
    <property type="match status" value="1"/>
</dbReference>